<dbReference type="AlphaFoldDB" id="A0AAV7S170"/>
<dbReference type="Proteomes" id="UP001066276">
    <property type="component" value="Chromosome 5"/>
</dbReference>
<evidence type="ECO:0000256" key="1">
    <source>
        <dbReference type="ARBA" id="ARBA00004141"/>
    </source>
</evidence>
<gene>
    <name evidence="11" type="ORF">NDU88_011087</name>
</gene>
<feature type="transmembrane region" description="Helical" evidence="8">
    <location>
        <begin position="103"/>
        <end position="123"/>
    </location>
</feature>
<dbReference type="EMBL" id="JANPWB010000009">
    <property type="protein sequence ID" value="KAJ1158397.1"/>
    <property type="molecule type" value="Genomic_DNA"/>
</dbReference>
<dbReference type="PANTHER" id="PTHR45813">
    <property type="entry name" value="IG-LIKE DOMAIN-CONTAINING PROTEIN"/>
    <property type="match status" value="1"/>
</dbReference>
<feature type="transmembrane region" description="Helical" evidence="8">
    <location>
        <begin position="258"/>
        <end position="285"/>
    </location>
</feature>
<evidence type="ECO:0000256" key="3">
    <source>
        <dbReference type="ARBA" id="ARBA00022692"/>
    </source>
</evidence>
<dbReference type="Pfam" id="PF00002">
    <property type="entry name" value="7tm_2"/>
    <property type="match status" value="1"/>
</dbReference>
<evidence type="ECO:0000256" key="2">
    <source>
        <dbReference type="ARBA" id="ARBA00007343"/>
    </source>
</evidence>
<dbReference type="InterPro" id="IPR000832">
    <property type="entry name" value="GPCR_2_secretin-like"/>
</dbReference>
<dbReference type="InterPro" id="IPR000203">
    <property type="entry name" value="GPS"/>
</dbReference>
<dbReference type="PROSITE" id="PS50221">
    <property type="entry name" value="GAIN_B"/>
    <property type="match status" value="1"/>
</dbReference>
<protein>
    <submittedName>
        <fullName evidence="11">Uncharacterized protein</fullName>
    </submittedName>
</protein>
<dbReference type="InterPro" id="IPR057244">
    <property type="entry name" value="GAIN_B"/>
</dbReference>
<dbReference type="PRINTS" id="PR00249">
    <property type="entry name" value="GPCRSECRETIN"/>
</dbReference>
<proteinExistence type="inferred from homology"/>
<dbReference type="GO" id="GO:0016020">
    <property type="term" value="C:membrane"/>
    <property type="evidence" value="ECO:0007669"/>
    <property type="project" value="UniProtKB-SubCell"/>
</dbReference>
<dbReference type="FunFam" id="1.20.1070.10:FF:000058">
    <property type="entry name" value="Adhesion G protein-coupled receptor F5"/>
    <property type="match status" value="1"/>
</dbReference>
<dbReference type="GO" id="GO:0007166">
    <property type="term" value="P:cell surface receptor signaling pathway"/>
    <property type="evidence" value="ECO:0007669"/>
    <property type="project" value="InterPro"/>
</dbReference>
<evidence type="ECO:0000259" key="9">
    <source>
        <dbReference type="PROSITE" id="PS50221"/>
    </source>
</evidence>
<evidence type="ECO:0000259" key="10">
    <source>
        <dbReference type="PROSITE" id="PS50261"/>
    </source>
</evidence>
<evidence type="ECO:0000256" key="8">
    <source>
        <dbReference type="SAM" id="Phobius"/>
    </source>
</evidence>
<keyword evidence="4 8" id="KW-1133">Transmembrane helix</keyword>
<keyword evidence="6" id="KW-1015">Disulfide bond</keyword>
<keyword evidence="3 8" id="KW-0812">Transmembrane</keyword>
<evidence type="ECO:0000256" key="5">
    <source>
        <dbReference type="ARBA" id="ARBA00023136"/>
    </source>
</evidence>
<dbReference type="InterPro" id="IPR051587">
    <property type="entry name" value="Adhesion_GPCR"/>
</dbReference>
<evidence type="ECO:0000313" key="12">
    <source>
        <dbReference type="Proteomes" id="UP001066276"/>
    </source>
</evidence>
<comment type="caution">
    <text evidence="11">The sequence shown here is derived from an EMBL/GenBank/DDBJ whole genome shotgun (WGS) entry which is preliminary data.</text>
</comment>
<dbReference type="InterPro" id="IPR046338">
    <property type="entry name" value="GAIN_dom_sf"/>
</dbReference>
<accession>A0AAV7S170</accession>
<name>A0AAV7S170_PLEWA</name>
<keyword evidence="5 8" id="KW-0472">Membrane</keyword>
<keyword evidence="12" id="KW-1185">Reference proteome</keyword>
<feature type="domain" description="GAIN-B" evidence="9">
    <location>
        <begin position="1"/>
        <end position="95"/>
    </location>
</feature>
<dbReference type="InterPro" id="IPR017981">
    <property type="entry name" value="GPCR_2-like_7TM"/>
</dbReference>
<dbReference type="SMART" id="SM00303">
    <property type="entry name" value="GPS"/>
    <property type="match status" value="1"/>
</dbReference>
<reference evidence="11" key="1">
    <citation type="journal article" date="2022" name="bioRxiv">
        <title>Sequencing and chromosome-scale assembly of the giantPleurodeles waltlgenome.</title>
        <authorList>
            <person name="Brown T."/>
            <person name="Elewa A."/>
            <person name="Iarovenko S."/>
            <person name="Subramanian E."/>
            <person name="Araus A.J."/>
            <person name="Petzold A."/>
            <person name="Susuki M."/>
            <person name="Suzuki K.-i.T."/>
            <person name="Hayashi T."/>
            <person name="Toyoda A."/>
            <person name="Oliveira C."/>
            <person name="Osipova E."/>
            <person name="Leigh N.D."/>
            <person name="Simon A."/>
            <person name="Yun M.H."/>
        </authorList>
    </citation>
    <scope>NUCLEOTIDE SEQUENCE</scope>
    <source>
        <strain evidence="11">20211129_DDA</strain>
        <tissue evidence="11">Liver</tissue>
    </source>
</reference>
<dbReference type="GO" id="GO:0004930">
    <property type="term" value="F:G protein-coupled receptor activity"/>
    <property type="evidence" value="ECO:0007669"/>
    <property type="project" value="InterPro"/>
</dbReference>
<sequence>MEDASALVNGYAISSEIMTNIMLVNYKRNNIANVNMTFMCKSRLCDESARCVFWNTTLEMWSSEGCWTEVTSGVTRCICGHLTSYAILMSASESLIDSKNEAILSYITNVGLGISMASLSLCITLQTALIQGITHVTACYRHVIILNISLCLLLSNISFLAGGIIHIRDHEEVCFVLTFCAHVSLLAFLFWTLVQTLFLVSRLVFVFHHVTKREFTALAVILGYACPVIIACITYFHFYPLNRYRKKDVCWLESSSGAAYAFTVPTIIILLGNFLGLAVVIRTLMRPSVSDGPLEDEEVVKKLVKAVVFCTPQFGLTWAIGIPLLVDGNSLVLNYLFVLLNPLQVFNCNFNHP</sequence>
<dbReference type="Pfam" id="PF01825">
    <property type="entry name" value="GPS"/>
    <property type="match status" value="1"/>
</dbReference>
<evidence type="ECO:0000256" key="4">
    <source>
        <dbReference type="ARBA" id="ARBA00022989"/>
    </source>
</evidence>
<feature type="domain" description="G-protein coupled receptors family 2 profile 2" evidence="10">
    <location>
        <begin position="104"/>
        <end position="353"/>
    </location>
</feature>
<dbReference type="PROSITE" id="PS50261">
    <property type="entry name" value="G_PROTEIN_RECEP_F2_4"/>
    <property type="match status" value="1"/>
</dbReference>
<comment type="subcellular location">
    <subcellularLocation>
        <location evidence="1">Membrane</location>
        <topology evidence="1">Multi-pass membrane protein</topology>
    </subcellularLocation>
</comment>
<dbReference type="Gene3D" id="1.20.1070.10">
    <property type="entry name" value="Rhodopsin 7-helix transmembrane proteins"/>
    <property type="match status" value="1"/>
</dbReference>
<keyword evidence="7" id="KW-0325">Glycoprotein</keyword>
<organism evidence="11 12">
    <name type="scientific">Pleurodeles waltl</name>
    <name type="common">Iberian ribbed newt</name>
    <dbReference type="NCBI Taxonomy" id="8319"/>
    <lineage>
        <taxon>Eukaryota</taxon>
        <taxon>Metazoa</taxon>
        <taxon>Chordata</taxon>
        <taxon>Craniata</taxon>
        <taxon>Vertebrata</taxon>
        <taxon>Euteleostomi</taxon>
        <taxon>Amphibia</taxon>
        <taxon>Batrachia</taxon>
        <taxon>Caudata</taxon>
        <taxon>Salamandroidea</taxon>
        <taxon>Salamandridae</taxon>
        <taxon>Pleurodelinae</taxon>
        <taxon>Pleurodeles</taxon>
    </lineage>
</organism>
<evidence type="ECO:0000256" key="6">
    <source>
        <dbReference type="ARBA" id="ARBA00023157"/>
    </source>
</evidence>
<evidence type="ECO:0000256" key="7">
    <source>
        <dbReference type="ARBA" id="ARBA00023180"/>
    </source>
</evidence>
<dbReference type="PANTHER" id="PTHR45813:SF8">
    <property type="entry name" value="IG-LIKE DOMAIN-CONTAINING PROTEIN"/>
    <property type="match status" value="1"/>
</dbReference>
<feature type="transmembrane region" description="Helical" evidence="8">
    <location>
        <begin position="173"/>
        <end position="194"/>
    </location>
</feature>
<evidence type="ECO:0000313" key="11">
    <source>
        <dbReference type="EMBL" id="KAJ1158397.1"/>
    </source>
</evidence>
<feature type="transmembrane region" description="Helical" evidence="8">
    <location>
        <begin position="144"/>
        <end position="167"/>
    </location>
</feature>
<feature type="transmembrane region" description="Helical" evidence="8">
    <location>
        <begin position="215"/>
        <end position="238"/>
    </location>
</feature>
<comment type="similarity">
    <text evidence="2">Belongs to the G-protein coupled receptor 2 family. Adhesion G-protein coupled receptor (ADGR) subfamily.</text>
</comment>
<dbReference type="Gene3D" id="2.60.220.50">
    <property type="match status" value="1"/>
</dbReference>
<dbReference type="GO" id="GO:0007189">
    <property type="term" value="P:adenylate cyclase-activating G protein-coupled receptor signaling pathway"/>
    <property type="evidence" value="ECO:0007669"/>
    <property type="project" value="TreeGrafter"/>
</dbReference>